<proteinExistence type="inferred from homology"/>
<evidence type="ECO:0000256" key="6">
    <source>
        <dbReference type="ARBA" id="ARBA00023136"/>
    </source>
</evidence>
<keyword evidence="6 7" id="KW-0472">Membrane</keyword>
<keyword evidence="4 7" id="KW-0812">Transmembrane</keyword>
<evidence type="ECO:0000256" key="3">
    <source>
        <dbReference type="ARBA" id="ARBA00022475"/>
    </source>
</evidence>
<reference evidence="8 9" key="1">
    <citation type="submission" date="2020-08" db="EMBL/GenBank/DDBJ databases">
        <title>Genomic Encyclopedia of Type Strains, Phase IV (KMG-IV): sequencing the most valuable type-strain genomes for metagenomic binning, comparative biology and taxonomic classification.</title>
        <authorList>
            <person name="Goeker M."/>
        </authorList>
    </citation>
    <scope>NUCLEOTIDE SEQUENCE [LARGE SCALE GENOMIC DNA]</scope>
    <source>
        <strain evidence="8 9">DSM 102189</strain>
    </source>
</reference>
<feature type="transmembrane region" description="Helical" evidence="7">
    <location>
        <begin position="88"/>
        <end position="105"/>
    </location>
</feature>
<evidence type="ECO:0000313" key="9">
    <source>
        <dbReference type="Proteomes" id="UP000538147"/>
    </source>
</evidence>
<keyword evidence="5 7" id="KW-1133">Transmembrane helix</keyword>
<evidence type="ECO:0000256" key="7">
    <source>
        <dbReference type="SAM" id="Phobius"/>
    </source>
</evidence>
<organism evidence="8 9">
    <name type="scientific">Polymorphobacter multimanifer</name>
    <dbReference type="NCBI Taxonomy" id="1070431"/>
    <lineage>
        <taxon>Bacteria</taxon>
        <taxon>Pseudomonadati</taxon>
        <taxon>Pseudomonadota</taxon>
        <taxon>Alphaproteobacteria</taxon>
        <taxon>Sphingomonadales</taxon>
        <taxon>Sphingosinicellaceae</taxon>
        <taxon>Polymorphobacter</taxon>
    </lineage>
</organism>
<gene>
    <name evidence="8" type="ORF">FHS79_001672</name>
</gene>
<comment type="similarity">
    <text evidence="2">Belongs to the DoxX family.</text>
</comment>
<dbReference type="GO" id="GO:0005886">
    <property type="term" value="C:plasma membrane"/>
    <property type="evidence" value="ECO:0007669"/>
    <property type="project" value="UniProtKB-SubCell"/>
</dbReference>
<dbReference type="Pfam" id="PF07681">
    <property type="entry name" value="DoxX"/>
    <property type="match status" value="1"/>
</dbReference>
<evidence type="ECO:0000256" key="1">
    <source>
        <dbReference type="ARBA" id="ARBA00004651"/>
    </source>
</evidence>
<evidence type="ECO:0000313" key="8">
    <source>
        <dbReference type="EMBL" id="MBB6227506.1"/>
    </source>
</evidence>
<dbReference type="Proteomes" id="UP000538147">
    <property type="component" value="Unassembled WGS sequence"/>
</dbReference>
<evidence type="ECO:0000256" key="2">
    <source>
        <dbReference type="ARBA" id="ARBA00006679"/>
    </source>
</evidence>
<dbReference type="InterPro" id="IPR032808">
    <property type="entry name" value="DoxX"/>
</dbReference>
<protein>
    <submittedName>
        <fullName evidence="8">Putative membrane protein YphA (DoxX/SURF4 family)</fullName>
    </submittedName>
</protein>
<sequence length="164" mass="18089">MTATGTTLWWRSPGSVDWAILIRLSLAFVFGFEGYQKLVYPDILGAGRFAGIGIPAPELMGPFVGWVELVCGLLMLLGLFARLAAAPLIITMVVAIISTKVPILLGQEWMGFSLRPLDRYGFLSMTHETRTDWAMLMEAGFILLAGAGRWSLDGWLARNRRVAQ</sequence>
<comment type="subcellular location">
    <subcellularLocation>
        <location evidence="1">Cell membrane</location>
        <topology evidence="1">Multi-pass membrane protein</topology>
    </subcellularLocation>
</comment>
<name>A0A841L5G8_9SPHN</name>
<comment type="caution">
    <text evidence="8">The sequence shown here is derived from an EMBL/GenBank/DDBJ whole genome shotgun (WGS) entry which is preliminary data.</text>
</comment>
<keyword evidence="9" id="KW-1185">Reference proteome</keyword>
<dbReference type="InterPro" id="IPR051907">
    <property type="entry name" value="DoxX-like_oxidoreductase"/>
</dbReference>
<dbReference type="EMBL" id="JACIIV010000010">
    <property type="protein sequence ID" value="MBB6227506.1"/>
    <property type="molecule type" value="Genomic_DNA"/>
</dbReference>
<dbReference type="RefSeq" id="WP_184198191.1">
    <property type="nucleotide sequence ID" value="NZ_BMOX01000106.1"/>
</dbReference>
<feature type="transmembrane region" description="Helical" evidence="7">
    <location>
        <begin position="63"/>
        <end position="81"/>
    </location>
</feature>
<feature type="transmembrane region" description="Helical" evidence="7">
    <location>
        <begin position="133"/>
        <end position="152"/>
    </location>
</feature>
<keyword evidence="3" id="KW-1003">Cell membrane</keyword>
<accession>A0A841L5G8</accession>
<dbReference type="PANTHER" id="PTHR33452:SF1">
    <property type="entry name" value="INNER MEMBRANE PROTEIN YPHA-RELATED"/>
    <property type="match status" value="1"/>
</dbReference>
<evidence type="ECO:0000256" key="5">
    <source>
        <dbReference type="ARBA" id="ARBA00022989"/>
    </source>
</evidence>
<dbReference type="PANTHER" id="PTHR33452">
    <property type="entry name" value="OXIDOREDUCTASE CATD-RELATED"/>
    <property type="match status" value="1"/>
</dbReference>
<evidence type="ECO:0000256" key="4">
    <source>
        <dbReference type="ARBA" id="ARBA00022692"/>
    </source>
</evidence>
<dbReference type="AlphaFoldDB" id="A0A841L5G8"/>